<dbReference type="InterPro" id="IPR001633">
    <property type="entry name" value="EAL_dom"/>
</dbReference>
<evidence type="ECO:0000259" key="1">
    <source>
        <dbReference type="PROSITE" id="PS50883"/>
    </source>
</evidence>
<evidence type="ECO:0000313" key="2">
    <source>
        <dbReference type="EMBL" id="GAA0726797.1"/>
    </source>
</evidence>
<gene>
    <name evidence="2" type="ORF">GCM10008905_23650</name>
</gene>
<dbReference type="PROSITE" id="PS50883">
    <property type="entry name" value="EAL"/>
    <property type="match status" value="1"/>
</dbReference>
<dbReference type="CDD" id="cd01948">
    <property type="entry name" value="EAL"/>
    <property type="match status" value="1"/>
</dbReference>
<feature type="domain" description="EAL" evidence="1">
    <location>
        <begin position="10"/>
        <end position="256"/>
    </location>
</feature>
<evidence type="ECO:0000313" key="3">
    <source>
        <dbReference type="Proteomes" id="UP001500339"/>
    </source>
</evidence>
<dbReference type="InterPro" id="IPR050706">
    <property type="entry name" value="Cyclic-di-GMP_PDE-like"/>
</dbReference>
<dbReference type="InterPro" id="IPR035919">
    <property type="entry name" value="EAL_sf"/>
</dbReference>
<protein>
    <recommendedName>
        <fullName evidence="1">EAL domain-containing protein</fullName>
    </recommendedName>
</protein>
<proteinExistence type="predicted"/>
<organism evidence="2 3">
    <name type="scientific">Clostridium malenominatum</name>
    <dbReference type="NCBI Taxonomy" id="1539"/>
    <lineage>
        <taxon>Bacteria</taxon>
        <taxon>Bacillati</taxon>
        <taxon>Bacillota</taxon>
        <taxon>Clostridia</taxon>
        <taxon>Eubacteriales</taxon>
        <taxon>Clostridiaceae</taxon>
        <taxon>Clostridium</taxon>
    </lineage>
</organism>
<dbReference type="EMBL" id="BAAACF010000003">
    <property type="protein sequence ID" value="GAA0726797.1"/>
    <property type="molecule type" value="Genomic_DNA"/>
</dbReference>
<dbReference type="PANTHER" id="PTHR33121">
    <property type="entry name" value="CYCLIC DI-GMP PHOSPHODIESTERASE PDEF"/>
    <property type="match status" value="1"/>
</dbReference>
<dbReference type="Proteomes" id="UP001500339">
    <property type="component" value="Unassembled WGS sequence"/>
</dbReference>
<dbReference type="Gene3D" id="3.20.20.450">
    <property type="entry name" value="EAL domain"/>
    <property type="match status" value="1"/>
</dbReference>
<dbReference type="SUPFAM" id="SSF141868">
    <property type="entry name" value="EAL domain-like"/>
    <property type="match status" value="1"/>
</dbReference>
<dbReference type="SMART" id="SM00052">
    <property type="entry name" value="EAL"/>
    <property type="match status" value="1"/>
</dbReference>
<accession>A0ABN1J2I6</accession>
<name>A0ABN1J2I6_9CLOT</name>
<dbReference type="RefSeq" id="WP_343769939.1">
    <property type="nucleotide sequence ID" value="NZ_BAAACF010000003.1"/>
</dbReference>
<dbReference type="PANTHER" id="PTHR33121:SF71">
    <property type="entry name" value="OXYGEN SENSOR PROTEIN DOSP"/>
    <property type="match status" value="1"/>
</dbReference>
<dbReference type="Pfam" id="PF00563">
    <property type="entry name" value="EAL"/>
    <property type="match status" value="1"/>
</dbReference>
<keyword evidence="3" id="KW-1185">Reference proteome</keyword>
<comment type="caution">
    <text evidence="2">The sequence shown here is derived from an EMBL/GenBank/DDBJ whole genome shotgun (WGS) entry which is preliminary data.</text>
</comment>
<sequence>MEYYLKNIDNGSILENLKNSIVKEELKVYYQPRINILNESIIGMEALLRWNNISPSKVIALAEQSNLIYEISDYVTKIACEETSLWNLKKGKNLILSVNISAKQFENRNFIFWLTDILYETGFNPEQLEIEITENIAVRNIERTVEILRELKALGIKIALDDFGTGYSSFKYLNKLPIDIIKIDKSFVDGITLDKKQEIIVSKIIEMAHCLNLKVIAEGVELFEQFQMLKKLNCDEAQGFYFSKPLRSSEFEKLII</sequence>
<reference evidence="2 3" key="1">
    <citation type="journal article" date="2019" name="Int. J. Syst. Evol. Microbiol.">
        <title>The Global Catalogue of Microorganisms (GCM) 10K type strain sequencing project: providing services to taxonomists for standard genome sequencing and annotation.</title>
        <authorList>
            <consortium name="The Broad Institute Genomics Platform"/>
            <consortium name="The Broad Institute Genome Sequencing Center for Infectious Disease"/>
            <person name="Wu L."/>
            <person name="Ma J."/>
        </authorList>
    </citation>
    <scope>NUCLEOTIDE SEQUENCE [LARGE SCALE GENOMIC DNA]</scope>
    <source>
        <strain evidence="2 3">JCM 1405</strain>
    </source>
</reference>